<keyword evidence="2" id="KW-1185">Reference proteome</keyword>
<dbReference type="Proteomes" id="UP001732700">
    <property type="component" value="Chromosome 4D"/>
</dbReference>
<protein>
    <submittedName>
        <fullName evidence="1">Uncharacterized protein</fullName>
    </submittedName>
</protein>
<name>A0ACD5XL20_AVESA</name>
<evidence type="ECO:0000313" key="2">
    <source>
        <dbReference type="Proteomes" id="UP001732700"/>
    </source>
</evidence>
<sequence>MTFVPKRGRYAMLFILIGSLVIVQSPNEPMASATPLLPLFTVIQLYLLTTAASFCHPDQAAALVQLKQSFILDYATTTLPSWQPGTDCCHWEGIVCGDDVSGVGQVTVLDLGGCGLYSYGCHAALFNLTSLRYLDLSLNDFGRSRIPAVGFERLSKLTHLNLSCSGLYGQIPIAMGKLTSLVALDLSSEINADSYPSMSQCASLGDRNNLLLREPSFHDLVANLTNLRELYLDGIDISGSGEGWCNSIGKSVPSLQVLSMSYCRLHGSIHSSFSSLRSLTMINLRNNPHISGVVPEFFAGFLNLSLLQLSFNSFSGWFPQTIFQLRNIRVLDVSYNSELSGHLPDFPNGTSLEILNLQSTSFSGIKLNSFSNLLSLRNLGFDGSSVSVEPNDLLFNKLNSLQSLQLSFATFSGELGPIFSWISNLKNLKRLHITDYHSSKIMPPLISNLTNLTSLDIIDCRFYGTLPPSIGNLNKLTSLRILSCPFSGTMPSSIGNLKELRRLEISYSDLSGPITTHIGHLSKLKVLVLKGCRFSGRIPRPVANLTQLVYVDLSQNLLRGEIPTSLFTSSAMLQLDLSLNQLSGPIQEFDTLYSHATVISLEKIKLVDRFLHHSFNLQIWRYWI</sequence>
<organism evidence="1 2">
    <name type="scientific">Avena sativa</name>
    <name type="common">Oat</name>
    <dbReference type="NCBI Taxonomy" id="4498"/>
    <lineage>
        <taxon>Eukaryota</taxon>
        <taxon>Viridiplantae</taxon>
        <taxon>Streptophyta</taxon>
        <taxon>Embryophyta</taxon>
        <taxon>Tracheophyta</taxon>
        <taxon>Spermatophyta</taxon>
        <taxon>Magnoliopsida</taxon>
        <taxon>Liliopsida</taxon>
        <taxon>Poales</taxon>
        <taxon>Poaceae</taxon>
        <taxon>BOP clade</taxon>
        <taxon>Pooideae</taxon>
        <taxon>Poodae</taxon>
        <taxon>Poeae</taxon>
        <taxon>Poeae Chloroplast Group 1 (Aveneae type)</taxon>
        <taxon>Aveninae</taxon>
        <taxon>Avena</taxon>
    </lineage>
</organism>
<dbReference type="EnsemblPlants" id="AVESA.00010b.r2.4DG0790060.1">
    <property type="protein sequence ID" value="AVESA.00010b.r2.4DG0790060.1.CDS"/>
    <property type="gene ID" value="AVESA.00010b.r2.4DG0790060"/>
</dbReference>
<reference evidence="1" key="2">
    <citation type="submission" date="2025-09" db="UniProtKB">
        <authorList>
            <consortium name="EnsemblPlants"/>
        </authorList>
    </citation>
    <scope>IDENTIFICATION</scope>
</reference>
<reference evidence="1" key="1">
    <citation type="submission" date="2021-05" db="EMBL/GenBank/DDBJ databases">
        <authorList>
            <person name="Scholz U."/>
            <person name="Mascher M."/>
            <person name="Fiebig A."/>
        </authorList>
    </citation>
    <scope>NUCLEOTIDE SEQUENCE [LARGE SCALE GENOMIC DNA]</scope>
</reference>
<accession>A0ACD5XL20</accession>
<evidence type="ECO:0000313" key="1">
    <source>
        <dbReference type="EnsemblPlants" id="AVESA.00010b.r2.4DG0790060.1.CDS"/>
    </source>
</evidence>
<proteinExistence type="predicted"/>